<proteinExistence type="predicted"/>
<dbReference type="AlphaFoldDB" id="A0A1M5Z8G8"/>
<keyword evidence="2" id="KW-1185">Reference proteome</keyword>
<dbReference type="Gene3D" id="3.20.20.410">
    <property type="entry name" value="Protein of unknown function UPF0759"/>
    <property type="match status" value="1"/>
</dbReference>
<dbReference type="STRING" id="658167.SAMN04488135_11316"/>
<accession>A0A1M5Z8G8</accession>
<dbReference type="SUPFAM" id="SSF117396">
    <property type="entry name" value="TM1631-like"/>
    <property type="match status" value="1"/>
</dbReference>
<name>A0A1M5Z8G8_9BURK</name>
<dbReference type="PANTHER" id="PTHR30348">
    <property type="entry name" value="UNCHARACTERIZED PROTEIN YECE"/>
    <property type="match status" value="1"/>
</dbReference>
<organism evidence="1 2">
    <name type="scientific">Pollutimonas bauzanensis</name>
    <dbReference type="NCBI Taxonomy" id="658167"/>
    <lineage>
        <taxon>Bacteria</taxon>
        <taxon>Pseudomonadati</taxon>
        <taxon>Pseudomonadota</taxon>
        <taxon>Betaproteobacteria</taxon>
        <taxon>Burkholderiales</taxon>
        <taxon>Alcaligenaceae</taxon>
        <taxon>Pollutimonas</taxon>
    </lineage>
</organism>
<dbReference type="OrthoDB" id="9780310at2"/>
<gene>
    <name evidence="1" type="ORF">SAMN04488135_11316</name>
</gene>
<dbReference type="Proteomes" id="UP000184226">
    <property type="component" value="Unassembled WGS sequence"/>
</dbReference>
<sequence length="264" mass="28488">MQAANANATRQVNYPAAPSVHVGCAGWGLSSKVAAHFPSEGSHLERYAQVFSSVEINSSFYRAHQAQTYARWAASVPDAFRFCVKIPRAITHELRLRGADAAMHAFVDQAAMLGGKLGCLLLQLPPSLALNMPEALSFFSTLRSLTSVPVACEPRHASWFTPAAADAMRDAAIACVHAHPSPTPGIEPAGDPHTLYIRLHGAPHIYYSGYSDAFIDTVAAQIAVARLAERQVWCIFDNTARGEAIPNALKLMERLGAMDQLVIP</sequence>
<protein>
    <submittedName>
        <fullName evidence="1">Uncharacterized conserved protein YecE, DUF72 family</fullName>
    </submittedName>
</protein>
<evidence type="ECO:0000313" key="2">
    <source>
        <dbReference type="Proteomes" id="UP000184226"/>
    </source>
</evidence>
<reference evidence="1 2" key="1">
    <citation type="submission" date="2016-11" db="EMBL/GenBank/DDBJ databases">
        <authorList>
            <person name="Jaros S."/>
            <person name="Januszkiewicz K."/>
            <person name="Wedrychowicz H."/>
        </authorList>
    </citation>
    <scope>NUCLEOTIDE SEQUENCE [LARGE SCALE GENOMIC DNA]</scope>
    <source>
        <strain evidence="1 2">CGMCC 1.10190</strain>
    </source>
</reference>
<dbReference type="EMBL" id="FQXE01000013">
    <property type="protein sequence ID" value="SHI20484.1"/>
    <property type="molecule type" value="Genomic_DNA"/>
</dbReference>
<dbReference type="RefSeq" id="WP_073106688.1">
    <property type="nucleotide sequence ID" value="NZ_FQXE01000013.1"/>
</dbReference>
<dbReference type="Pfam" id="PF01904">
    <property type="entry name" value="DUF72"/>
    <property type="match status" value="1"/>
</dbReference>
<dbReference type="PANTHER" id="PTHR30348:SF14">
    <property type="entry name" value="BLR8050 PROTEIN"/>
    <property type="match status" value="1"/>
</dbReference>
<dbReference type="InterPro" id="IPR002763">
    <property type="entry name" value="DUF72"/>
</dbReference>
<evidence type="ECO:0000313" key="1">
    <source>
        <dbReference type="EMBL" id="SHI20484.1"/>
    </source>
</evidence>
<dbReference type="InterPro" id="IPR036520">
    <property type="entry name" value="UPF0759_sf"/>
</dbReference>